<feature type="transmembrane region" description="Helical" evidence="1">
    <location>
        <begin position="110"/>
        <end position="128"/>
    </location>
</feature>
<keyword evidence="1" id="KW-0812">Transmembrane</keyword>
<evidence type="ECO:0000313" key="4">
    <source>
        <dbReference type="Ensembl" id="ENSSGRP00000034441.1"/>
    </source>
</evidence>
<evidence type="ECO:0000313" key="5">
    <source>
        <dbReference type="Proteomes" id="UP000472262"/>
    </source>
</evidence>
<feature type="domain" description="Immunoglobulin" evidence="3">
    <location>
        <begin position="18"/>
        <end position="121"/>
    </location>
</feature>
<dbReference type="SUPFAM" id="SSF48726">
    <property type="entry name" value="Immunoglobulin"/>
    <property type="match status" value="1"/>
</dbReference>
<dbReference type="InParanoid" id="A0A672MCH8"/>
<dbReference type="Pfam" id="PF07686">
    <property type="entry name" value="V-set"/>
    <property type="match status" value="1"/>
</dbReference>
<keyword evidence="5" id="KW-1185">Reference proteome</keyword>
<accession>A0A672MCH8</accession>
<sequence>MQPTLNICLFLYLNLHLKFSVPVMEGDSVTLYIDVPEIQKNKSMLWKYGAEKYTIAEINRKYELFFTYDGTDGRFKDRLKLDKQTGSLTITNITSQHAGVYQLEITERSFIISFNIFLFYFIGTIYILKRDNRNISARERERD</sequence>
<evidence type="ECO:0000256" key="1">
    <source>
        <dbReference type="SAM" id="Phobius"/>
    </source>
</evidence>
<dbReference type="InterPro" id="IPR013106">
    <property type="entry name" value="Ig_V-set"/>
</dbReference>
<keyword evidence="1" id="KW-0472">Membrane</keyword>
<dbReference type="InterPro" id="IPR036179">
    <property type="entry name" value="Ig-like_dom_sf"/>
</dbReference>
<dbReference type="PANTHER" id="PTHR21063">
    <property type="entry name" value="LFA-3"/>
    <property type="match status" value="1"/>
</dbReference>
<name>A0A672MCH8_SINGR</name>
<dbReference type="SMART" id="SM00409">
    <property type="entry name" value="IG"/>
    <property type="match status" value="1"/>
</dbReference>
<dbReference type="Gene3D" id="2.60.40.10">
    <property type="entry name" value="Immunoglobulins"/>
    <property type="match status" value="1"/>
</dbReference>
<dbReference type="InterPro" id="IPR013783">
    <property type="entry name" value="Ig-like_fold"/>
</dbReference>
<reference evidence="4" key="1">
    <citation type="submission" date="2025-08" db="UniProtKB">
        <authorList>
            <consortium name="Ensembl"/>
        </authorList>
    </citation>
    <scope>IDENTIFICATION</scope>
</reference>
<dbReference type="Ensembl" id="ENSSGRT00000036967.1">
    <property type="protein sequence ID" value="ENSSGRP00000034441.1"/>
    <property type="gene ID" value="ENSSGRG00000019106.1"/>
</dbReference>
<proteinExistence type="predicted"/>
<protein>
    <recommendedName>
        <fullName evidence="3">Immunoglobulin domain-containing protein</fullName>
    </recommendedName>
</protein>
<feature type="chain" id="PRO_5025680888" description="Immunoglobulin domain-containing protein" evidence="2">
    <location>
        <begin position="21"/>
        <end position="143"/>
    </location>
</feature>
<organism evidence="4 5">
    <name type="scientific">Sinocyclocheilus grahami</name>
    <name type="common">Dianchi golden-line fish</name>
    <name type="synonym">Barbus grahami</name>
    <dbReference type="NCBI Taxonomy" id="75366"/>
    <lineage>
        <taxon>Eukaryota</taxon>
        <taxon>Metazoa</taxon>
        <taxon>Chordata</taxon>
        <taxon>Craniata</taxon>
        <taxon>Vertebrata</taxon>
        <taxon>Euteleostomi</taxon>
        <taxon>Actinopterygii</taxon>
        <taxon>Neopterygii</taxon>
        <taxon>Teleostei</taxon>
        <taxon>Ostariophysi</taxon>
        <taxon>Cypriniformes</taxon>
        <taxon>Cyprinidae</taxon>
        <taxon>Cyprininae</taxon>
        <taxon>Sinocyclocheilus</taxon>
    </lineage>
</organism>
<feature type="signal peptide" evidence="2">
    <location>
        <begin position="1"/>
        <end position="20"/>
    </location>
</feature>
<dbReference type="PANTHER" id="PTHR21063:SF4">
    <property type="entry name" value="CD48 ANTIGEN-RELATED"/>
    <property type="match status" value="1"/>
</dbReference>
<keyword evidence="1" id="KW-1133">Transmembrane helix</keyword>
<evidence type="ECO:0000259" key="3">
    <source>
        <dbReference type="SMART" id="SM00409"/>
    </source>
</evidence>
<dbReference type="AlphaFoldDB" id="A0A672MCH8"/>
<keyword evidence="2" id="KW-0732">Signal</keyword>
<dbReference type="Proteomes" id="UP000472262">
    <property type="component" value="Unassembled WGS sequence"/>
</dbReference>
<dbReference type="InterPro" id="IPR003599">
    <property type="entry name" value="Ig_sub"/>
</dbReference>
<reference evidence="4" key="2">
    <citation type="submission" date="2025-09" db="UniProtKB">
        <authorList>
            <consortium name="Ensembl"/>
        </authorList>
    </citation>
    <scope>IDENTIFICATION</scope>
</reference>
<evidence type="ECO:0000256" key="2">
    <source>
        <dbReference type="SAM" id="SignalP"/>
    </source>
</evidence>